<protein>
    <submittedName>
        <fullName evidence="1">Uncharacterized protein</fullName>
    </submittedName>
</protein>
<comment type="caution">
    <text evidence="1">The sequence shown here is derived from an EMBL/GenBank/DDBJ whole genome shotgun (WGS) entry which is preliminary data.</text>
</comment>
<evidence type="ECO:0000313" key="2">
    <source>
        <dbReference type="Proteomes" id="UP000593565"/>
    </source>
</evidence>
<sequence>MSLRSVQNDDLLRDTNMFFCSRGRVCEGRLRVCDSWRLLAGRFSVSGQHANRRTSVEKFHPGVCVDAWRRFVFYCVERKNDTASPLNRGSRRTT</sequence>
<name>A0A7J6B3Z8_AMEME</name>
<dbReference type="AlphaFoldDB" id="A0A7J6B3Z8"/>
<dbReference type="Proteomes" id="UP000593565">
    <property type="component" value="Unassembled WGS sequence"/>
</dbReference>
<accession>A0A7J6B3Z8</accession>
<dbReference type="EMBL" id="JAAGNN010000004">
    <property type="protein sequence ID" value="KAF4089823.1"/>
    <property type="molecule type" value="Genomic_DNA"/>
</dbReference>
<proteinExistence type="predicted"/>
<organism evidence="1 2">
    <name type="scientific">Ameiurus melas</name>
    <name type="common">Black bullhead</name>
    <name type="synonym">Silurus melas</name>
    <dbReference type="NCBI Taxonomy" id="219545"/>
    <lineage>
        <taxon>Eukaryota</taxon>
        <taxon>Metazoa</taxon>
        <taxon>Chordata</taxon>
        <taxon>Craniata</taxon>
        <taxon>Vertebrata</taxon>
        <taxon>Euteleostomi</taxon>
        <taxon>Actinopterygii</taxon>
        <taxon>Neopterygii</taxon>
        <taxon>Teleostei</taxon>
        <taxon>Ostariophysi</taxon>
        <taxon>Siluriformes</taxon>
        <taxon>Ictaluridae</taxon>
        <taxon>Ameiurus</taxon>
    </lineage>
</organism>
<evidence type="ECO:0000313" key="1">
    <source>
        <dbReference type="EMBL" id="KAF4089823.1"/>
    </source>
</evidence>
<gene>
    <name evidence="1" type="ORF">AMELA_G00042960</name>
</gene>
<reference evidence="1 2" key="1">
    <citation type="submission" date="2020-02" db="EMBL/GenBank/DDBJ databases">
        <title>A chromosome-scale genome assembly of the black bullhead catfish (Ameiurus melas).</title>
        <authorList>
            <person name="Wen M."/>
            <person name="Zham M."/>
            <person name="Cabau C."/>
            <person name="Klopp C."/>
            <person name="Donnadieu C."/>
            <person name="Roques C."/>
            <person name="Bouchez O."/>
            <person name="Lampietro C."/>
            <person name="Jouanno E."/>
            <person name="Herpin A."/>
            <person name="Louis A."/>
            <person name="Berthelot C."/>
            <person name="Parey E."/>
            <person name="Roest-Crollius H."/>
            <person name="Braasch I."/>
            <person name="Postlethwait J."/>
            <person name="Robinson-Rechavi M."/>
            <person name="Echchiki A."/>
            <person name="Begum T."/>
            <person name="Montfort J."/>
            <person name="Schartl M."/>
            <person name="Bobe J."/>
            <person name="Guiguen Y."/>
        </authorList>
    </citation>
    <scope>NUCLEOTIDE SEQUENCE [LARGE SCALE GENOMIC DNA]</scope>
    <source>
        <strain evidence="1">M_S1</strain>
        <tissue evidence="1">Blood</tissue>
    </source>
</reference>
<keyword evidence="2" id="KW-1185">Reference proteome</keyword>